<organism evidence="2 3">
    <name type="scientific">Paraburkholderia fungorum</name>
    <dbReference type="NCBI Taxonomy" id="134537"/>
    <lineage>
        <taxon>Bacteria</taxon>
        <taxon>Pseudomonadati</taxon>
        <taxon>Pseudomonadota</taxon>
        <taxon>Betaproteobacteria</taxon>
        <taxon>Burkholderiales</taxon>
        <taxon>Burkholderiaceae</taxon>
        <taxon>Paraburkholderia</taxon>
    </lineage>
</organism>
<dbReference type="NCBIfam" id="TIGR00778">
    <property type="entry name" value="ahpD_dom"/>
    <property type="match status" value="1"/>
</dbReference>
<evidence type="ECO:0000313" key="2">
    <source>
        <dbReference type="EMBL" id="SDR32180.1"/>
    </source>
</evidence>
<dbReference type="InterPro" id="IPR029032">
    <property type="entry name" value="AhpD-like"/>
</dbReference>
<evidence type="ECO:0000259" key="1">
    <source>
        <dbReference type="Pfam" id="PF02627"/>
    </source>
</evidence>
<protein>
    <submittedName>
        <fullName evidence="2">Alkylhydroperoxidase AhpD family core domain-containing protein</fullName>
    </submittedName>
</protein>
<keyword evidence="2" id="KW-0560">Oxidoreductase</keyword>
<dbReference type="AlphaFoldDB" id="A0A1H1I3E1"/>
<dbReference type="Pfam" id="PF02627">
    <property type="entry name" value="CMD"/>
    <property type="match status" value="1"/>
</dbReference>
<dbReference type="Proteomes" id="UP000183487">
    <property type="component" value="Unassembled WGS sequence"/>
</dbReference>
<evidence type="ECO:0000313" key="3">
    <source>
        <dbReference type="Proteomes" id="UP000183487"/>
    </source>
</evidence>
<dbReference type="RefSeq" id="WP_074768928.1">
    <property type="nucleotide sequence ID" value="NZ_FNKP01000002.1"/>
</dbReference>
<reference evidence="3" key="1">
    <citation type="submission" date="2016-10" db="EMBL/GenBank/DDBJ databases">
        <authorList>
            <person name="Varghese N."/>
        </authorList>
    </citation>
    <scope>NUCLEOTIDE SEQUENCE [LARGE SCALE GENOMIC DNA]</scope>
    <source>
        <strain evidence="3">GAS106B</strain>
    </source>
</reference>
<dbReference type="SUPFAM" id="SSF69118">
    <property type="entry name" value="AhpD-like"/>
    <property type="match status" value="1"/>
</dbReference>
<gene>
    <name evidence="2" type="ORF">SAMN05443245_4606</name>
</gene>
<dbReference type="InterPro" id="IPR004675">
    <property type="entry name" value="AhpD_core"/>
</dbReference>
<name>A0A1H1I3E1_9BURK</name>
<dbReference type="OrthoDB" id="1683318at2"/>
<accession>A0A1H1I3E1</accession>
<sequence>MLNWIDYRKALFGRIGEIAKLSPDTVKAYQTMSGAGQKADLLGAKTRELISLAVAVSLRCDGCITVHTAEALKHGATREEIAEALGVAVAMNAGATMVYSARTMDAVAAYTAETAKAAQAV</sequence>
<dbReference type="PANTHER" id="PTHR33930:SF2">
    <property type="entry name" value="BLR3452 PROTEIN"/>
    <property type="match status" value="1"/>
</dbReference>
<keyword evidence="3" id="KW-1185">Reference proteome</keyword>
<dbReference type="EMBL" id="FNKP01000002">
    <property type="protein sequence ID" value="SDR32180.1"/>
    <property type="molecule type" value="Genomic_DNA"/>
</dbReference>
<dbReference type="PANTHER" id="PTHR33930">
    <property type="entry name" value="ALKYL HYDROPEROXIDE REDUCTASE AHPD"/>
    <property type="match status" value="1"/>
</dbReference>
<dbReference type="GO" id="GO:0051920">
    <property type="term" value="F:peroxiredoxin activity"/>
    <property type="evidence" value="ECO:0007669"/>
    <property type="project" value="InterPro"/>
</dbReference>
<keyword evidence="2" id="KW-0575">Peroxidase</keyword>
<proteinExistence type="predicted"/>
<dbReference type="Gene3D" id="1.20.1290.10">
    <property type="entry name" value="AhpD-like"/>
    <property type="match status" value="1"/>
</dbReference>
<dbReference type="InterPro" id="IPR003779">
    <property type="entry name" value="CMD-like"/>
</dbReference>
<feature type="domain" description="Carboxymuconolactone decarboxylase-like" evidence="1">
    <location>
        <begin position="23"/>
        <end position="102"/>
    </location>
</feature>